<dbReference type="SUPFAM" id="SSF75304">
    <property type="entry name" value="Amidase signature (AS) enzymes"/>
    <property type="match status" value="1"/>
</dbReference>
<evidence type="ECO:0000256" key="3">
    <source>
        <dbReference type="ARBA" id="ARBA00012922"/>
    </source>
</evidence>
<comment type="catalytic activity">
    <reaction evidence="1">
        <text>a monocarboxylic acid amide + H2O = a monocarboxylate + NH4(+)</text>
        <dbReference type="Rhea" id="RHEA:12020"/>
        <dbReference type="ChEBI" id="CHEBI:15377"/>
        <dbReference type="ChEBI" id="CHEBI:28938"/>
        <dbReference type="ChEBI" id="CHEBI:35757"/>
        <dbReference type="ChEBI" id="CHEBI:83628"/>
        <dbReference type="EC" id="3.5.1.4"/>
    </reaction>
</comment>
<dbReference type="GO" id="GO:0004040">
    <property type="term" value="F:amidase activity"/>
    <property type="evidence" value="ECO:0007669"/>
    <property type="project" value="UniProtKB-EC"/>
</dbReference>
<evidence type="ECO:0000256" key="1">
    <source>
        <dbReference type="ARBA" id="ARBA00001311"/>
    </source>
</evidence>
<evidence type="ECO:0000256" key="6">
    <source>
        <dbReference type="PIRSR" id="PIRSR001221-2"/>
    </source>
</evidence>
<gene>
    <name evidence="8" type="ORF">EJ08DRAFT_689873</name>
</gene>
<evidence type="ECO:0000259" key="7">
    <source>
        <dbReference type="Pfam" id="PF01425"/>
    </source>
</evidence>
<dbReference type="PANTHER" id="PTHR46072:SF10">
    <property type="entry name" value="ACETAMIDASE"/>
    <property type="match status" value="1"/>
</dbReference>
<dbReference type="PIRSF" id="PIRSF001221">
    <property type="entry name" value="Amidase_fungi"/>
    <property type="match status" value="1"/>
</dbReference>
<proteinExistence type="inferred from homology"/>
<dbReference type="Gene3D" id="3.90.1300.10">
    <property type="entry name" value="Amidase signature (AS) domain"/>
    <property type="match status" value="1"/>
</dbReference>
<dbReference type="EMBL" id="MU007083">
    <property type="protein sequence ID" value="KAF2423336.1"/>
    <property type="molecule type" value="Genomic_DNA"/>
</dbReference>
<dbReference type="PANTHER" id="PTHR46072">
    <property type="entry name" value="AMIDASE-RELATED-RELATED"/>
    <property type="match status" value="1"/>
</dbReference>
<feature type="active site" description="Charge relay system" evidence="5">
    <location>
        <position position="114"/>
    </location>
</feature>
<protein>
    <recommendedName>
        <fullName evidence="3">amidase</fullName>
        <ecNumber evidence="3">3.5.1.4</ecNumber>
    </recommendedName>
</protein>
<feature type="active site" description="Charge relay system" evidence="5">
    <location>
        <position position="189"/>
    </location>
</feature>
<name>A0A9P4NIX6_9PEZI</name>
<evidence type="ECO:0000256" key="2">
    <source>
        <dbReference type="ARBA" id="ARBA00009199"/>
    </source>
</evidence>
<comment type="similarity">
    <text evidence="2">Belongs to the amidase family.</text>
</comment>
<organism evidence="8 9">
    <name type="scientific">Tothia fuscella</name>
    <dbReference type="NCBI Taxonomy" id="1048955"/>
    <lineage>
        <taxon>Eukaryota</taxon>
        <taxon>Fungi</taxon>
        <taxon>Dikarya</taxon>
        <taxon>Ascomycota</taxon>
        <taxon>Pezizomycotina</taxon>
        <taxon>Dothideomycetes</taxon>
        <taxon>Pleosporomycetidae</taxon>
        <taxon>Venturiales</taxon>
        <taxon>Cylindrosympodiaceae</taxon>
        <taxon>Tothia</taxon>
    </lineage>
</organism>
<feature type="binding site" evidence="6">
    <location>
        <position position="189"/>
    </location>
    <ligand>
        <name>substrate</name>
    </ligand>
</feature>
<dbReference type="Pfam" id="PF01425">
    <property type="entry name" value="Amidase"/>
    <property type="match status" value="1"/>
</dbReference>
<evidence type="ECO:0000313" key="9">
    <source>
        <dbReference type="Proteomes" id="UP000800235"/>
    </source>
</evidence>
<dbReference type="InterPro" id="IPR036928">
    <property type="entry name" value="AS_sf"/>
</dbReference>
<dbReference type="FunFam" id="3.90.1300.10:FF:000003">
    <property type="entry name" value="Amidase signature enzyme"/>
    <property type="match status" value="1"/>
</dbReference>
<comment type="caution">
    <text evidence="8">The sequence shown here is derived from an EMBL/GenBank/DDBJ whole genome shotgun (WGS) entry which is preliminary data.</text>
</comment>
<dbReference type="OrthoDB" id="6428749at2759"/>
<evidence type="ECO:0000256" key="4">
    <source>
        <dbReference type="ARBA" id="ARBA00022801"/>
    </source>
</evidence>
<feature type="binding site" evidence="6">
    <location>
        <begin position="210"/>
        <end position="213"/>
    </location>
    <ligand>
        <name>substrate</name>
    </ligand>
</feature>
<evidence type="ECO:0000313" key="8">
    <source>
        <dbReference type="EMBL" id="KAF2423336.1"/>
    </source>
</evidence>
<keyword evidence="4" id="KW-0378">Hydrolase</keyword>
<evidence type="ECO:0000256" key="5">
    <source>
        <dbReference type="PIRSR" id="PIRSR001221-1"/>
    </source>
</evidence>
<feature type="domain" description="Amidase" evidence="7">
    <location>
        <begin position="64"/>
        <end position="541"/>
    </location>
</feature>
<dbReference type="EC" id="3.5.1.4" evidence="3"/>
<keyword evidence="9" id="KW-1185">Reference proteome</keyword>
<dbReference type="InterPro" id="IPR023631">
    <property type="entry name" value="Amidase_dom"/>
</dbReference>
<sequence length="565" mass="62390">MVYPFDYFQHQKDCKRKQDERASKIANLPAAYQYPISTNERSFLNRPIAELVNDVHGGAIKPVDILRAYGKVAVEAQKKTNCVTEILFPEAEEWIQNGDINLKGPLAGIPVSLKDSIAVGGFDVSVGYSSNTGKPYATDGSLVRLLKEAGAVPFVKTNLPITLLSFESTNDVWGAAKNPHNTKYSPGGSTGGESALLAFGGSRIGIGSDVAGSVRVPAHFSGCYSLRSSTGRWPKMGMNTSMPGQEGIPSVFGPMARTLDDLTYFTREFIRMGPWKYDHSCHPLEWRPRVETEWAEKKVLKVGVMRDDGVVTPSPACARALDLVADALKAEDHTVLDVTPPSPYEALIIASKLLNADGCTTFRSFFRAGENDDPGAAQLGFYMRLPRFVKYVHYLWVKYVNKDDIWAGLIRGWNPKTAAENWQLVSQREAYKVKWHDWWREQGLDFIITVPNATPAVPHGGMKDAVSSCGYTFLFNLLDYTAGIIPVTHVDRSLDQLPPSFNFKSLNGVAKGAYKHYDAVAMDGLPVGVQVVGQRLQEEKVITLMARCEDALEKNGVKYQLLEVD</sequence>
<dbReference type="Proteomes" id="UP000800235">
    <property type="component" value="Unassembled WGS sequence"/>
</dbReference>
<reference evidence="8" key="1">
    <citation type="journal article" date="2020" name="Stud. Mycol.">
        <title>101 Dothideomycetes genomes: a test case for predicting lifestyles and emergence of pathogens.</title>
        <authorList>
            <person name="Haridas S."/>
            <person name="Albert R."/>
            <person name="Binder M."/>
            <person name="Bloem J."/>
            <person name="Labutti K."/>
            <person name="Salamov A."/>
            <person name="Andreopoulos B."/>
            <person name="Baker S."/>
            <person name="Barry K."/>
            <person name="Bills G."/>
            <person name="Bluhm B."/>
            <person name="Cannon C."/>
            <person name="Castanera R."/>
            <person name="Culley D."/>
            <person name="Daum C."/>
            <person name="Ezra D."/>
            <person name="Gonzalez J."/>
            <person name="Henrissat B."/>
            <person name="Kuo A."/>
            <person name="Liang C."/>
            <person name="Lipzen A."/>
            <person name="Lutzoni F."/>
            <person name="Magnuson J."/>
            <person name="Mondo S."/>
            <person name="Nolan M."/>
            <person name="Ohm R."/>
            <person name="Pangilinan J."/>
            <person name="Park H.-J."/>
            <person name="Ramirez L."/>
            <person name="Alfaro M."/>
            <person name="Sun H."/>
            <person name="Tritt A."/>
            <person name="Yoshinaga Y."/>
            <person name="Zwiers L.-H."/>
            <person name="Turgeon B."/>
            <person name="Goodwin S."/>
            <person name="Spatafora J."/>
            <person name="Crous P."/>
            <person name="Grigoriev I."/>
        </authorList>
    </citation>
    <scope>NUCLEOTIDE SEQUENCE</scope>
    <source>
        <strain evidence="8">CBS 130266</strain>
    </source>
</reference>
<accession>A0A9P4NIX6</accession>
<dbReference type="AlphaFoldDB" id="A0A9P4NIX6"/>
<feature type="binding site" evidence="6">
    <location>
        <position position="163"/>
    </location>
    <ligand>
        <name>substrate</name>
    </ligand>
</feature>
<feature type="active site" description="Acyl-ester intermediate" evidence="5">
    <location>
        <position position="213"/>
    </location>
</feature>